<gene>
    <name evidence="3" type="ORF">JXQ802_LOCUS8761</name>
    <name evidence="2" type="ORF">PYM288_LOCUS1074</name>
</gene>
<dbReference type="Proteomes" id="UP000663854">
    <property type="component" value="Unassembled WGS sequence"/>
</dbReference>
<dbReference type="SUPFAM" id="SSF81321">
    <property type="entry name" value="Family A G protein-coupled receptor-like"/>
    <property type="match status" value="1"/>
</dbReference>
<keyword evidence="1" id="KW-1133">Transmembrane helix</keyword>
<feature type="transmembrane region" description="Helical" evidence="1">
    <location>
        <begin position="108"/>
        <end position="126"/>
    </location>
</feature>
<keyword evidence="1" id="KW-0472">Membrane</keyword>
<dbReference type="EMBL" id="CAJNOH010000005">
    <property type="protein sequence ID" value="CAF0732986.1"/>
    <property type="molecule type" value="Genomic_DNA"/>
</dbReference>
<protein>
    <recommendedName>
        <fullName evidence="5">G-protein coupled receptors family 1 profile domain-containing protein</fullName>
    </recommendedName>
</protein>
<evidence type="ECO:0008006" key="5">
    <source>
        <dbReference type="Google" id="ProtNLM"/>
    </source>
</evidence>
<keyword evidence="1" id="KW-0812">Transmembrane</keyword>
<evidence type="ECO:0000313" key="4">
    <source>
        <dbReference type="Proteomes" id="UP000663870"/>
    </source>
</evidence>
<organism evidence="3 4">
    <name type="scientific">Rotaria sordida</name>
    <dbReference type="NCBI Taxonomy" id="392033"/>
    <lineage>
        <taxon>Eukaryota</taxon>
        <taxon>Metazoa</taxon>
        <taxon>Spiralia</taxon>
        <taxon>Gnathifera</taxon>
        <taxon>Rotifera</taxon>
        <taxon>Eurotatoria</taxon>
        <taxon>Bdelloidea</taxon>
        <taxon>Philodinida</taxon>
        <taxon>Philodinidae</taxon>
        <taxon>Rotaria</taxon>
    </lineage>
</organism>
<reference evidence="3" key="1">
    <citation type="submission" date="2021-02" db="EMBL/GenBank/DDBJ databases">
        <authorList>
            <person name="Nowell W R."/>
        </authorList>
    </citation>
    <scope>NUCLEOTIDE SEQUENCE</scope>
</reference>
<evidence type="ECO:0000313" key="2">
    <source>
        <dbReference type="EMBL" id="CAF0732986.1"/>
    </source>
</evidence>
<name>A0A813Z175_9BILA</name>
<dbReference type="AlphaFoldDB" id="A0A813Z175"/>
<keyword evidence="4" id="KW-1185">Reference proteome</keyword>
<dbReference type="Gene3D" id="1.20.1070.10">
    <property type="entry name" value="Rhodopsin 7-helix transmembrane proteins"/>
    <property type="match status" value="1"/>
</dbReference>
<evidence type="ECO:0000313" key="3">
    <source>
        <dbReference type="EMBL" id="CAF0893022.1"/>
    </source>
</evidence>
<feature type="transmembrane region" description="Helical" evidence="1">
    <location>
        <begin position="66"/>
        <end position="87"/>
    </location>
</feature>
<evidence type="ECO:0000256" key="1">
    <source>
        <dbReference type="SAM" id="Phobius"/>
    </source>
</evidence>
<dbReference type="EMBL" id="CAJNOL010000156">
    <property type="protein sequence ID" value="CAF0893022.1"/>
    <property type="molecule type" value="Genomic_DNA"/>
</dbReference>
<proteinExistence type="predicted"/>
<sequence length="188" mass="22053">MHIVFNRNIYTEKPYLIILIHFLIYILPALNLIVQFLTDWSRIQRGVDESCDIIYLSLPVQIFNLFFIYIIPLVINIIILGLGIRHVSSIQGVISGQIILHRRRRQRILLLKAIAFYSIWLILWSPDTLACQFVDVNSDPGVFTVLLSYIQIALDPFLIAIIDIRFLIKWRTLWKKIKRNRRIDAVAP</sequence>
<dbReference type="Proteomes" id="UP000663870">
    <property type="component" value="Unassembled WGS sequence"/>
</dbReference>
<feature type="transmembrane region" description="Helical" evidence="1">
    <location>
        <begin position="146"/>
        <end position="168"/>
    </location>
</feature>
<comment type="caution">
    <text evidence="3">The sequence shown here is derived from an EMBL/GenBank/DDBJ whole genome shotgun (WGS) entry which is preliminary data.</text>
</comment>
<accession>A0A813Z175</accession>
<feature type="transmembrane region" description="Helical" evidence="1">
    <location>
        <begin position="15"/>
        <end position="37"/>
    </location>
</feature>